<organism evidence="1 2">
    <name type="scientific">Skermanella aerolata</name>
    <dbReference type="NCBI Taxonomy" id="393310"/>
    <lineage>
        <taxon>Bacteria</taxon>
        <taxon>Pseudomonadati</taxon>
        <taxon>Pseudomonadota</taxon>
        <taxon>Alphaproteobacteria</taxon>
        <taxon>Rhodospirillales</taxon>
        <taxon>Azospirillaceae</taxon>
        <taxon>Skermanella</taxon>
    </lineage>
</organism>
<accession>A0A512DRG2</accession>
<evidence type="ECO:0000313" key="1">
    <source>
        <dbReference type="EMBL" id="GEO39083.1"/>
    </source>
</evidence>
<sequence>MMDSGRIIAEFKQATEVPVEAVREAEQQREVLAPLLIDVLAQAAKDPVEELVDQDGLIFLAFHLLGSWKETSAYSAVTDLLGSDVEKVEWLLGDAVTITAHRVVFNLFDGDLAPVKRLIENPDVDVYVRRRMFDLLGMLMLQGKLERVDLVDYLRELHGRLEGDPEGLVWAGWVELVAQTALRELSDLAEKSFQDRKIDLEFLDRSDFDRILKDA</sequence>
<proteinExistence type="predicted"/>
<dbReference type="Pfam" id="PF06685">
    <property type="entry name" value="DUF1186"/>
    <property type="match status" value="1"/>
</dbReference>
<dbReference type="RefSeq" id="WP_044433533.1">
    <property type="nucleotide sequence ID" value="NZ_BJYZ01000013.1"/>
</dbReference>
<comment type="caution">
    <text evidence="1">The sequence shown here is derived from an EMBL/GenBank/DDBJ whole genome shotgun (WGS) entry which is preliminary data.</text>
</comment>
<dbReference type="AlphaFoldDB" id="A0A512DRG2"/>
<dbReference type="EMBL" id="BJYZ01000013">
    <property type="protein sequence ID" value="GEO39083.1"/>
    <property type="molecule type" value="Genomic_DNA"/>
</dbReference>
<name>A0A512DRG2_9PROT</name>
<protein>
    <submittedName>
        <fullName evidence="1">Uncharacterized protein</fullName>
    </submittedName>
</protein>
<reference evidence="1 2" key="1">
    <citation type="submission" date="2019-07" db="EMBL/GenBank/DDBJ databases">
        <title>Whole genome shotgun sequence of Skermanella aerolata NBRC 106429.</title>
        <authorList>
            <person name="Hosoyama A."/>
            <person name="Uohara A."/>
            <person name="Ohji S."/>
            <person name="Ichikawa N."/>
        </authorList>
    </citation>
    <scope>NUCLEOTIDE SEQUENCE [LARGE SCALE GENOMIC DNA]</scope>
    <source>
        <strain evidence="1 2">NBRC 106429</strain>
    </source>
</reference>
<keyword evidence="2" id="KW-1185">Reference proteome</keyword>
<evidence type="ECO:0000313" key="2">
    <source>
        <dbReference type="Proteomes" id="UP000321523"/>
    </source>
</evidence>
<dbReference type="OrthoDB" id="1551443at2"/>
<dbReference type="InterPro" id="IPR010602">
    <property type="entry name" value="DUF1186"/>
</dbReference>
<gene>
    <name evidence="1" type="ORF">SAE02_32310</name>
</gene>
<dbReference type="Proteomes" id="UP000321523">
    <property type="component" value="Unassembled WGS sequence"/>
</dbReference>